<dbReference type="Pfam" id="PF07944">
    <property type="entry name" value="Beta-AFase-like_GH127_cat"/>
    <property type="match status" value="1"/>
</dbReference>
<dbReference type="AlphaFoldDB" id="A0A934VX80"/>
<dbReference type="Pfam" id="PF20736">
    <property type="entry name" value="Glyco_hydro127M"/>
    <property type="match status" value="1"/>
</dbReference>
<feature type="chain" id="PRO_5037089755" evidence="1">
    <location>
        <begin position="24"/>
        <end position="787"/>
    </location>
</feature>
<name>A0A934VX80_9BACT</name>
<organism evidence="4 5">
    <name type="scientific">Luteolibacter pohnpeiensis</name>
    <dbReference type="NCBI Taxonomy" id="454153"/>
    <lineage>
        <taxon>Bacteria</taxon>
        <taxon>Pseudomonadati</taxon>
        <taxon>Verrucomicrobiota</taxon>
        <taxon>Verrucomicrobiia</taxon>
        <taxon>Verrucomicrobiales</taxon>
        <taxon>Verrucomicrobiaceae</taxon>
        <taxon>Luteolibacter</taxon>
    </lineage>
</organism>
<protein>
    <submittedName>
        <fullName evidence="4">Glycoside hydrolase family 127 protein</fullName>
    </submittedName>
</protein>
<dbReference type="InterPro" id="IPR008928">
    <property type="entry name" value="6-hairpin_glycosidase_sf"/>
</dbReference>
<keyword evidence="1" id="KW-0732">Signal</keyword>
<dbReference type="InterPro" id="IPR049046">
    <property type="entry name" value="Beta-AFase-like_GH127_middle"/>
</dbReference>
<evidence type="ECO:0000259" key="2">
    <source>
        <dbReference type="Pfam" id="PF07944"/>
    </source>
</evidence>
<dbReference type="InterPro" id="IPR012878">
    <property type="entry name" value="Beta-AFase-like_GH127_cat"/>
</dbReference>
<dbReference type="PANTHER" id="PTHR31151:SF0">
    <property type="entry name" value="PROLINE-TRNA LIGASE (DUF1680)"/>
    <property type="match status" value="1"/>
</dbReference>
<evidence type="ECO:0000259" key="3">
    <source>
        <dbReference type="Pfam" id="PF20736"/>
    </source>
</evidence>
<evidence type="ECO:0000313" key="5">
    <source>
        <dbReference type="Proteomes" id="UP000603141"/>
    </source>
</evidence>
<feature type="signal peptide" evidence="1">
    <location>
        <begin position="1"/>
        <end position="23"/>
    </location>
</feature>
<evidence type="ECO:0000313" key="4">
    <source>
        <dbReference type="EMBL" id="MBK1883264.1"/>
    </source>
</evidence>
<dbReference type="RefSeq" id="WP_200271210.1">
    <property type="nucleotide sequence ID" value="NZ_JAENIJ010000019.1"/>
</dbReference>
<feature type="domain" description="Non-reducing end beta-L-arabinofuranosidase-like GH127 middle" evidence="3">
    <location>
        <begin position="416"/>
        <end position="506"/>
    </location>
</feature>
<feature type="domain" description="Non-reducing end beta-L-arabinofuranosidase-like GH127 catalytic" evidence="2">
    <location>
        <begin position="82"/>
        <end position="400"/>
    </location>
</feature>
<evidence type="ECO:0000256" key="1">
    <source>
        <dbReference type="SAM" id="SignalP"/>
    </source>
</evidence>
<accession>A0A934VX80</accession>
<comment type="caution">
    <text evidence="4">The sequence shown here is derived from an EMBL/GenBank/DDBJ whole genome shotgun (WGS) entry which is preliminary data.</text>
</comment>
<dbReference type="GO" id="GO:0005975">
    <property type="term" value="P:carbohydrate metabolic process"/>
    <property type="evidence" value="ECO:0007669"/>
    <property type="project" value="InterPro"/>
</dbReference>
<reference evidence="4" key="1">
    <citation type="submission" date="2021-01" db="EMBL/GenBank/DDBJ databases">
        <title>Modified the classification status of verrucomicrobia.</title>
        <authorList>
            <person name="Feng X."/>
        </authorList>
    </citation>
    <scope>NUCLEOTIDE SEQUENCE</scope>
    <source>
        <strain evidence="4">KCTC 22041</strain>
    </source>
</reference>
<dbReference type="SUPFAM" id="SSF48208">
    <property type="entry name" value="Six-hairpin glycosidases"/>
    <property type="match status" value="1"/>
</dbReference>
<dbReference type="Proteomes" id="UP000603141">
    <property type="component" value="Unassembled WGS sequence"/>
</dbReference>
<dbReference type="EMBL" id="JAENIJ010000019">
    <property type="protein sequence ID" value="MBK1883264.1"/>
    <property type="molecule type" value="Genomic_DNA"/>
</dbReference>
<dbReference type="PANTHER" id="PTHR31151">
    <property type="entry name" value="PROLINE-TRNA LIGASE (DUF1680)"/>
    <property type="match status" value="1"/>
</dbReference>
<sequence length="787" mass="88174">MFPFSRRQLMVSAGLACFVVAPAAGQSAVPNRPPLQSTPFIALDLGSVKPIGWLQHQLEMQADGLTGHAEEVIPELGPENGWRGGDGEAWEKGPYYLRGLVSLAYVSDDPKLKRKAQTWIDWLLEHQLENGQFGPTSGQDWWPRMVITWTLRDYYEATRDPRVIPFLTRYAHYMQATLPNQPLEEWAKARAGDQIDTLLWLYNRTGDEFLLDLVDLLRQQANQWETFYRTLQGSPEDFRISHGVNVSQAMKYPVVTWERTGKAEDREVFEQAWKQLTAKHGLSIGMWSGTEPLAGKSTTQGVEMCSIVEQMLSSEVALGALGDPQMGDQLERIAFNLLPGGTTKEFKQFQYFTLPNAPVAIRGTPGELPFADDHGDDLLVSPHSGFHCCCYNLHMGWPKYVQHAWMATNDGGLAAVAYGPTEVKTTVGTTPITITETTHYPFEDSIHLKVSPSAPVRFPLKLRIPGWSKNPRLSVNGQSVDSVTAGSFHTLDRIWKSGDTVELDFPSELKTENAFHGSATIWRGPLVFSLRIQQDLKTVTRIGKGFNEMEMRPDSPWNYALDLDRNRPASDVRISRSKMPVNPWEPDTTPIQLTVSAKRVPDWGLRLSNRMAQEVPMSPVSSDEPLENITLVPFGCQTLRITAFPLLCGEPILEPGITASHHHDALDEILTNPLPKNSLGIGLPRFTFWDHTGSQEWINWTFDQPRDVSSLAVYWFDDTGSGRCRVPSSWKLLYQSKGKWLPVTNSGEFGTAKDQLNHVTFKSVKTTAVRLEIQLQPDASAGVLLLK</sequence>
<keyword evidence="5" id="KW-1185">Reference proteome</keyword>
<dbReference type="Gene3D" id="2.60.120.260">
    <property type="entry name" value="Galactose-binding domain-like"/>
    <property type="match status" value="1"/>
</dbReference>
<keyword evidence="4" id="KW-0378">Hydrolase</keyword>
<dbReference type="GO" id="GO:0016787">
    <property type="term" value="F:hydrolase activity"/>
    <property type="evidence" value="ECO:0007669"/>
    <property type="project" value="UniProtKB-KW"/>
</dbReference>
<proteinExistence type="predicted"/>
<gene>
    <name evidence="4" type="ORF">JIN85_12630</name>
</gene>